<feature type="transmembrane region" description="Helical" evidence="1">
    <location>
        <begin position="46"/>
        <end position="65"/>
    </location>
</feature>
<keyword evidence="1" id="KW-1133">Transmembrane helix</keyword>
<keyword evidence="3" id="KW-1185">Reference proteome</keyword>
<keyword evidence="1" id="KW-0472">Membrane</keyword>
<keyword evidence="1" id="KW-0812">Transmembrane</keyword>
<dbReference type="AlphaFoldDB" id="A0A917FUV8"/>
<sequence>MNYLIALVFVVMIVALVTTLTVGFSKENKKEGSADVQKFGKKWIRLTSLYIVTVVLCLAIFFLVLNS</sequence>
<dbReference type="Proteomes" id="UP000644756">
    <property type="component" value="Unassembled WGS sequence"/>
</dbReference>
<comment type="caution">
    <text evidence="2">The sequence shown here is derived from an EMBL/GenBank/DDBJ whole genome shotgun (WGS) entry which is preliminary data.</text>
</comment>
<evidence type="ECO:0000256" key="1">
    <source>
        <dbReference type="SAM" id="Phobius"/>
    </source>
</evidence>
<protein>
    <submittedName>
        <fullName evidence="2">Uncharacterized protein</fullName>
    </submittedName>
</protein>
<proteinExistence type="predicted"/>
<name>A0A917FUV8_9BACL</name>
<accession>A0A917FUV8</accession>
<organism evidence="2 3">
    <name type="scientific">Paenibacillus abyssi</name>
    <dbReference type="NCBI Taxonomy" id="1340531"/>
    <lineage>
        <taxon>Bacteria</taxon>
        <taxon>Bacillati</taxon>
        <taxon>Bacillota</taxon>
        <taxon>Bacilli</taxon>
        <taxon>Bacillales</taxon>
        <taxon>Paenibacillaceae</taxon>
        <taxon>Paenibacillus</taxon>
    </lineage>
</organism>
<feature type="transmembrane region" description="Helical" evidence="1">
    <location>
        <begin position="6"/>
        <end position="25"/>
    </location>
</feature>
<gene>
    <name evidence="2" type="ORF">GCM10010916_20060</name>
</gene>
<dbReference type="RefSeq" id="WP_188530939.1">
    <property type="nucleotide sequence ID" value="NZ_BMGR01000006.1"/>
</dbReference>
<reference evidence="2" key="2">
    <citation type="submission" date="2020-09" db="EMBL/GenBank/DDBJ databases">
        <authorList>
            <person name="Sun Q."/>
            <person name="Zhou Y."/>
        </authorList>
    </citation>
    <scope>NUCLEOTIDE SEQUENCE</scope>
    <source>
        <strain evidence="2">CGMCC 1.12987</strain>
    </source>
</reference>
<dbReference type="EMBL" id="BMGR01000006">
    <property type="protein sequence ID" value="GGG02964.1"/>
    <property type="molecule type" value="Genomic_DNA"/>
</dbReference>
<reference evidence="2" key="1">
    <citation type="journal article" date="2014" name="Int. J. Syst. Evol. Microbiol.">
        <title>Complete genome sequence of Corynebacterium casei LMG S-19264T (=DSM 44701T), isolated from a smear-ripened cheese.</title>
        <authorList>
            <consortium name="US DOE Joint Genome Institute (JGI-PGF)"/>
            <person name="Walter F."/>
            <person name="Albersmeier A."/>
            <person name="Kalinowski J."/>
            <person name="Ruckert C."/>
        </authorList>
    </citation>
    <scope>NUCLEOTIDE SEQUENCE</scope>
    <source>
        <strain evidence="2">CGMCC 1.12987</strain>
    </source>
</reference>
<evidence type="ECO:0000313" key="3">
    <source>
        <dbReference type="Proteomes" id="UP000644756"/>
    </source>
</evidence>
<evidence type="ECO:0000313" key="2">
    <source>
        <dbReference type="EMBL" id="GGG02964.1"/>
    </source>
</evidence>